<feature type="region of interest" description="Disordered" evidence="1">
    <location>
        <begin position="24"/>
        <end position="56"/>
    </location>
</feature>
<keyword evidence="3" id="KW-1185">Reference proteome</keyword>
<accession>A0AAV6VL29</accession>
<gene>
    <name evidence="2" type="ORF">JTE90_027578</name>
</gene>
<evidence type="ECO:0000256" key="1">
    <source>
        <dbReference type="SAM" id="MobiDB-lite"/>
    </source>
</evidence>
<organism evidence="2 3">
    <name type="scientific">Oedothorax gibbosus</name>
    <dbReference type="NCBI Taxonomy" id="931172"/>
    <lineage>
        <taxon>Eukaryota</taxon>
        <taxon>Metazoa</taxon>
        <taxon>Ecdysozoa</taxon>
        <taxon>Arthropoda</taxon>
        <taxon>Chelicerata</taxon>
        <taxon>Arachnida</taxon>
        <taxon>Araneae</taxon>
        <taxon>Araneomorphae</taxon>
        <taxon>Entelegynae</taxon>
        <taxon>Araneoidea</taxon>
        <taxon>Linyphiidae</taxon>
        <taxon>Erigoninae</taxon>
        <taxon>Oedothorax</taxon>
    </lineage>
</organism>
<evidence type="ECO:0000313" key="2">
    <source>
        <dbReference type="EMBL" id="KAG8196866.1"/>
    </source>
</evidence>
<name>A0AAV6VL29_9ARAC</name>
<comment type="caution">
    <text evidence="2">The sequence shown here is derived from an EMBL/GenBank/DDBJ whole genome shotgun (WGS) entry which is preliminary data.</text>
</comment>
<evidence type="ECO:0000313" key="3">
    <source>
        <dbReference type="Proteomes" id="UP000827092"/>
    </source>
</evidence>
<feature type="compositionally biased region" description="Basic and acidic residues" evidence="1">
    <location>
        <begin position="42"/>
        <end position="56"/>
    </location>
</feature>
<proteinExistence type="predicted"/>
<protein>
    <submittedName>
        <fullName evidence="2">Uncharacterized protein</fullName>
    </submittedName>
</protein>
<dbReference type="EMBL" id="JAFNEN010000063">
    <property type="protein sequence ID" value="KAG8196866.1"/>
    <property type="molecule type" value="Genomic_DNA"/>
</dbReference>
<dbReference type="Proteomes" id="UP000827092">
    <property type="component" value="Unassembled WGS sequence"/>
</dbReference>
<sequence length="92" mass="10454">MPQPCCCATKPALNTGNNISHARRSLQMKKKSKQEMMGGSCESKKMESRGPPRADVETLKMMERRMREDKGECVSTTGRDLRWQRLSGNCFD</sequence>
<dbReference type="AlphaFoldDB" id="A0AAV6VL29"/>
<reference evidence="2 3" key="1">
    <citation type="journal article" date="2022" name="Nat. Ecol. Evol.">
        <title>A masculinizing supergene underlies an exaggerated male reproductive morph in a spider.</title>
        <authorList>
            <person name="Hendrickx F."/>
            <person name="De Corte Z."/>
            <person name="Sonet G."/>
            <person name="Van Belleghem S.M."/>
            <person name="Kostlbacher S."/>
            <person name="Vangestel C."/>
        </authorList>
    </citation>
    <scope>NUCLEOTIDE SEQUENCE [LARGE SCALE GENOMIC DNA]</scope>
    <source>
        <strain evidence="2">W744_W776</strain>
    </source>
</reference>